<feature type="compositionally biased region" description="Basic and acidic residues" evidence="1">
    <location>
        <begin position="238"/>
        <end position="257"/>
    </location>
</feature>
<feature type="region of interest" description="Disordered" evidence="1">
    <location>
        <begin position="229"/>
        <end position="332"/>
    </location>
</feature>
<feature type="compositionally biased region" description="Low complexity" evidence="1">
    <location>
        <begin position="114"/>
        <end position="128"/>
    </location>
</feature>
<dbReference type="AlphaFoldDB" id="A0A4C2E9S5"/>
<dbReference type="Proteomes" id="UP000301737">
    <property type="component" value="Unassembled WGS sequence"/>
</dbReference>
<keyword evidence="3" id="KW-1185">Reference proteome</keyword>
<feature type="non-terminal residue" evidence="2">
    <location>
        <position position="332"/>
    </location>
</feature>
<name>A0A4C2E9S5_9SACH</name>
<dbReference type="OrthoDB" id="4070102at2759"/>
<feature type="region of interest" description="Disordered" evidence="1">
    <location>
        <begin position="23"/>
        <end position="60"/>
    </location>
</feature>
<proteinExistence type="predicted"/>
<comment type="caution">
    <text evidence="2">The sequence shown here is derived from an EMBL/GenBank/DDBJ whole genome shotgun (WGS) entry which is preliminary data.</text>
</comment>
<feature type="region of interest" description="Disordered" evidence="1">
    <location>
        <begin position="114"/>
        <end position="142"/>
    </location>
</feature>
<sequence>MSLVASERPKRSISSTIKDFIWGKPSNRQFPAFPKRSKQEKPSQDDVSKNVGPIASSEPKEDIPGLVFLYEGDSQVRPPVLPILPVQRLRLLRQKQEWRKRHDLNSLYLLPSDVASSSSSNPDIPNVPYKSSSTPSPMKMNHAVAPPLKRKRTKNNRSRGTKWSGEFEYDLAEYDTVEKPATPQVQDELSFGQVSAQKTAVGPLKSSLMDQDVNSNQLSSTQRRVLLSGPQSILQKGPNDKDTSKNVEKTVKKDEKVILPSVGFDFIKSSDTPSKVKTQQRDDEDEAEPRRKRQILEPSKPSFQFSAGPAEERNENPKPSFSFGAKKDDNEP</sequence>
<protein>
    <submittedName>
        <fullName evidence="2">Uncharacterized protein</fullName>
    </submittedName>
</protein>
<evidence type="ECO:0000313" key="2">
    <source>
        <dbReference type="EMBL" id="GCF00981.1"/>
    </source>
</evidence>
<feature type="compositionally biased region" description="Basic and acidic residues" evidence="1">
    <location>
        <begin position="37"/>
        <end position="48"/>
    </location>
</feature>
<accession>A0A4C2E9S5</accession>
<gene>
    <name evidence="2" type="ORF">ZYGM_000016</name>
</gene>
<evidence type="ECO:0000256" key="1">
    <source>
        <dbReference type="SAM" id="MobiDB-lite"/>
    </source>
</evidence>
<organism evidence="2 3">
    <name type="scientific">Zygosaccharomyces mellis</name>
    <dbReference type="NCBI Taxonomy" id="42258"/>
    <lineage>
        <taxon>Eukaryota</taxon>
        <taxon>Fungi</taxon>
        <taxon>Dikarya</taxon>
        <taxon>Ascomycota</taxon>
        <taxon>Saccharomycotina</taxon>
        <taxon>Saccharomycetes</taxon>
        <taxon>Saccharomycetales</taxon>
        <taxon>Saccharomycetaceae</taxon>
        <taxon>Zygosaccharomyces</taxon>
    </lineage>
</organism>
<reference evidence="2 3" key="1">
    <citation type="submission" date="2019-01" db="EMBL/GenBank/DDBJ databases">
        <title>Draft Genome Sequencing of Zygosaccharomyces mellis Ca-7.</title>
        <authorList>
            <person name="Shiwa Y."/>
            <person name="Kanesaki Y."/>
            <person name="Ishige T."/>
            <person name="Mura K."/>
            <person name="Hori T."/>
            <person name="Tamura T."/>
        </authorList>
    </citation>
    <scope>NUCLEOTIDE SEQUENCE [LARGE SCALE GENOMIC DNA]</scope>
    <source>
        <strain evidence="2 3">Ca-7</strain>
    </source>
</reference>
<dbReference type="EMBL" id="BIMX01000025">
    <property type="protein sequence ID" value="GCF00981.1"/>
    <property type="molecule type" value="Genomic_DNA"/>
</dbReference>
<evidence type="ECO:0000313" key="3">
    <source>
        <dbReference type="Proteomes" id="UP000301737"/>
    </source>
</evidence>